<evidence type="ECO:0000313" key="1">
    <source>
        <dbReference type="EMBL" id="EXY72778.1"/>
    </source>
</evidence>
<dbReference type="RefSeq" id="WP_032588640.1">
    <property type="nucleotide sequence ID" value="NZ_JGCY01000392.1"/>
</dbReference>
<dbReference type="InterPro" id="IPR026418">
    <property type="entry name" value="Pseudo_rSAM"/>
</dbReference>
<organism evidence="1 2">
    <name type="scientific">Bacteroides fragilis str. 3988T(B)14</name>
    <dbReference type="NCBI Taxonomy" id="1339315"/>
    <lineage>
        <taxon>Bacteria</taxon>
        <taxon>Pseudomonadati</taxon>
        <taxon>Bacteroidota</taxon>
        <taxon>Bacteroidia</taxon>
        <taxon>Bacteroidales</taxon>
        <taxon>Bacteroidaceae</taxon>
        <taxon>Bacteroides</taxon>
    </lineage>
</organism>
<dbReference type="Proteomes" id="UP000020529">
    <property type="component" value="Unassembled WGS sequence"/>
</dbReference>
<proteinExistence type="predicted"/>
<dbReference type="NCBIfam" id="TIGR04150">
    <property type="entry name" value="pseudo_rSAM_GG"/>
    <property type="match status" value="1"/>
</dbReference>
<comment type="caution">
    <text evidence="1">The sequence shown here is derived from an EMBL/GenBank/DDBJ whole genome shotgun (WGS) entry which is preliminary data.</text>
</comment>
<sequence length="402" mass="47024">MKKYWFTLYPDTFLWIKENVGFIYNANNYSKIRFLNEGQVAEITKLLLDITNLYCVEVTECLLEDEDVNAWIHKIIRFGCGSLIENMAMAQRPLSLPPILKLQDDAEYYKWEHKQNIDGNVIHNLHNLVFYINGSEYGNDLYSKQILYPIKSEQLLDREDICWFTTNSKYSSYLSEVLIVGNPFKVPYWADMICELKKTCAVTLYITIQDIAKEFSRIKELFAIVSINLLIADYTILDLLPEIDVRSDDISYTFIVTSEEEYEMASRYSEKLKKKNLNIIPVYTGLNMPFIEEYLFFNEEDLKDIALSKRDIFVRQTLNVFHFGKLYIMPNGNIYSNLNGASMGTIKESPHDIVYREMTEGHSWLRIRDQKPCCDCIYQWLCPSPSNYELAIGKPNLCHVKP</sequence>
<name>A0A015UFP3_BACFG</name>
<dbReference type="EMBL" id="JGCY01000392">
    <property type="protein sequence ID" value="EXY72778.1"/>
    <property type="molecule type" value="Genomic_DNA"/>
</dbReference>
<gene>
    <name evidence="1" type="ORF">M124_3458</name>
</gene>
<dbReference type="PATRIC" id="fig|1339315.3.peg.4117"/>
<evidence type="ECO:0000313" key="2">
    <source>
        <dbReference type="Proteomes" id="UP000020529"/>
    </source>
</evidence>
<reference evidence="1 2" key="1">
    <citation type="submission" date="2014-02" db="EMBL/GenBank/DDBJ databases">
        <authorList>
            <person name="Sears C."/>
            <person name="Carroll K."/>
            <person name="Sack B.R."/>
            <person name="Qadri F."/>
            <person name="Myers L.L."/>
            <person name="Chung G.-T."/>
            <person name="Escheverria P."/>
            <person name="Fraser C.M."/>
            <person name="Sadzewicz L."/>
            <person name="Shefchek K.A."/>
            <person name="Tallon L."/>
            <person name="Das S.P."/>
            <person name="Daugherty S."/>
            <person name="Mongodin E.F."/>
        </authorList>
    </citation>
    <scope>NUCLEOTIDE SEQUENCE [LARGE SCALE GENOMIC DNA]</scope>
    <source>
        <strain evidence="2">3988T(B)14</strain>
    </source>
</reference>
<dbReference type="AlphaFoldDB" id="A0A015UFP3"/>
<protein>
    <submittedName>
        <fullName evidence="1">Pseudo-rSAM, GG-Bacteroidales system family protein</fullName>
    </submittedName>
</protein>
<accession>A0A015UFP3</accession>